<dbReference type="RefSeq" id="WP_038080192.1">
    <property type="nucleotide sequence ID" value="NZ_AUND01000042.1"/>
</dbReference>
<dbReference type="Pfam" id="PF13286">
    <property type="entry name" value="HD_assoc"/>
    <property type="match status" value="1"/>
</dbReference>
<feature type="domain" description="HD/PDEase" evidence="2">
    <location>
        <begin position="56"/>
        <end position="272"/>
    </location>
</feature>
<dbReference type="InterPro" id="IPR006261">
    <property type="entry name" value="dGTPase"/>
</dbReference>
<evidence type="ECO:0000256" key="1">
    <source>
        <dbReference type="ARBA" id="ARBA00022801"/>
    </source>
</evidence>
<keyword evidence="1" id="KW-0378">Hydrolase</keyword>
<dbReference type="SUPFAM" id="SSF109604">
    <property type="entry name" value="HD-domain/PDEase-like"/>
    <property type="match status" value="1"/>
</dbReference>
<protein>
    <recommendedName>
        <fullName evidence="2">HD/PDEase domain-containing protein</fullName>
    </recommendedName>
</protein>
<dbReference type="InterPro" id="IPR027432">
    <property type="entry name" value="dGTP_triphosphohydrolase_C"/>
</dbReference>
<dbReference type="Pfam" id="PF01966">
    <property type="entry name" value="HD"/>
    <property type="match status" value="1"/>
</dbReference>
<gene>
    <name evidence="3" type="ORF">TP2_14835</name>
</gene>
<dbReference type="InterPro" id="IPR023293">
    <property type="entry name" value="dGTP_triP_hydro_central_sf"/>
</dbReference>
<dbReference type="OrthoDB" id="9803619at2"/>
<dbReference type="SMART" id="SM00471">
    <property type="entry name" value="HDc"/>
    <property type="match status" value="1"/>
</dbReference>
<evidence type="ECO:0000313" key="3">
    <source>
        <dbReference type="EMBL" id="KEO50540.1"/>
    </source>
</evidence>
<dbReference type="eggNOG" id="COG0232">
    <property type="taxonomic scope" value="Bacteria"/>
</dbReference>
<organism evidence="3 4">
    <name type="scientific">Thioclava pacifica DSM 10166</name>
    <dbReference type="NCBI Taxonomy" id="1353537"/>
    <lineage>
        <taxon>Bacteria</taxon>
        <taxon>Pseudomonadati</taxon>
        <taxon>Pseudomonadota</taxon>
        <taxon>Alphaproteobacteria</taxon>
        <taxon>Rhodobacterales</taxon>
        <taxon>Paracoccaceae</taxon>
        <taxon>Thioclava</taxon>
    </lineage>
</organism>
<proteinExistence type="predicted"/>
<evidence type="ECO:0000259" key="2">
    <source>
        <dbReference type="SMART" id="SM00471"/>
    </source>
</evidence>
<reference evidence="3 4" key="1">
    <citation type="submission" date="2013-07" db="EMBL/GenBank/DDBJ databases">
        <title>Thioclava pacifica DSM 10166 Genome Sequencing.</title>
        <authorList>
            <person name="Lai Q."/>
            <person name="Shao Z."/>
        </authorList>
    </citation>
    <scope>NUCLEOTIDE SEQUENCE [LARGE SCALE GENOMIC DNA]</scope>
    <source>
        <strain evidence="3 4">DSM 10166</strain>
    </source>
</reference>
<dbReference type="GO" id="GO:0016793">
    <property type="term" value="F:triphosphoric monoester hydrolase activity"/>
    <property type="evidence" value="ECO:0007669"/>
    <property type="project" value="InterPro"/>
</dbReference>
<dbReference type="Gene3D" id="1.10.3410.10">
    <property type="entry name" value="putative deoxyguanosinetriphosphate triphosphohydrolase like domain"/>
    <property type="match status" value="1"/>
</dbReference>
<comment type="caution">
    <text evidence="3">The sequence shown here is derived from an EMBL/GenBank/DDBJ whole genome shotgun (WGS) entry which is preliminary data.</text>
</comment>
<keyword evidence="4" id="KW-1185">Reference proteome</keyword>
<dbReference type="InterPro" id="IPR006674">
    <property type="entry name" value="HD_domain"/>
</dbReference>
<dbReference type="InterPro" id="IPR003607">
    <property type="entry name" value="HD/PDEase_dom"/>
</dbReference>
<dbReference type="EMBL" id="AUND01000042">
    <property type="protein sequence ID" value="KEO50540.1"/>
    <property type="molecule type" value="Genomic_DNA"/>
</dbReference>
<dbReference type="NCBIfam" id="TIGR01353">
    <property type="entry name" value="dGTP_triPase"/>
    <property type="match status" value="1"/>
</dbReference>
<dbReference type="Gene3D" id="1.10.3550.10">
    <property type="entry name" value="eoxyguanosinetriphosphate triphosphohydrolase domain-like"/>
    <property type="match status" value="1"/>
</dbReference>
<sequence length="452" mass="49913">MDWTKLLDTRLLGAEEREPSEDRPHSAQDYDRLVFSAPFRRLANKTQVHPLYADDHLHHRLIHSIETSSVGRSLGLQVGHWLESEGRIAGGARHIVSGVVQAAAIAHDIGNPPFGHSGESAIGDWFASGFKEGGAIFDGLSSEERSELENFEGNAQGFRLLTRLEMYRNAGGMQLSYATLGAFSKYPTLCATSKAKKDQAEKAGEAVYKGLKKYGLFRSEYSIFEQVAGRLGLIEGGIVEGRKWWRRHPLVLLVEAADDICYNIIDLEDAVNAGDLPAEQVKALLAEVFGGTSRQFDEANEEIAYYRARAIGSAIPACVEAFKSHYDAIMVGEFSGALVDQSAQAVAFGEIEKAANKQIFTAPRKTRLEVAGRAILHRVLDGLLPVLKALQEKKWNQDELPDHLRQIVSATQIDLRDVRDEYSALQALADYVSGMTDRYAVKVDRILSGRID</sequence>
<accession>A0A074J3N0</accession>
<dbReference type="STRING" id="1353537.TP2_14835"/>
<dbReference type="Gene3D" id="1.10.3210.10">
    <property type="entry name" value="Hypothetical protein af1432"/>
    <property type="match status" value="1"/>
</dbReference>
<dbReference type="Proteomes" id="UP000027432">
    <property type="component" value="Unassembled WGS sequence"/>
</dbReference>
<name>A0A074J3N0_9RHOB</name>
<dbReference type="InterPro" id="IPR026875">
    <property type="entry name" value="PHydrolase_assoc_dom"/>
</dbReference>
<evidence type="ECO:0000313" key="4">
    <source>
        <dbReference type="Proteomes" id="UP000027432"/>
    </source>
</evidence>
<dbReference type="AlphaFoldDB" id="A0A074J3N0"/>